<dbReference type="SMART" id="SM00028">
    <property type="entry name" value="TPR"/>
    <property type="match status" value="4"/>
</dbReference>
<name>A0A5J5D5Q7_9PERO</name>
<evidence type="ECO:0000256" key="1">
    <source>
        <dbReference type="ARBA" id="ARBA00004496"/>
    </source>
</evidence>
<dbReference type="GO" id="GO:0003755">
    <property type="term" value="F:peptidyl-prolyl cis-trans isomerase activity"/>
    <property type="evidence" value="ECO:0007669"/>
    <property type="project" value="InterPro"/>
</dbReference>
<sequence>MTSKLKVGKVGSKNKEDAPYELESQFILRLPSEYASTVRRIAQSGSMNMKDRLTIELHPDGRHGIVRVDRVPLACKLVDLPCMIESLKTVDKKTFYKTADVCQMLVCTLDGDLYPPLEEPTGTDPKSKKKDKDKDKKFVWNHGITCPLKNTRKRRFRKTAKKKYIESPDVEKEVKRLLSTDADAVSVRWEIIAEDESKEADQHSSLANLDSSPGTSGHKMGHGSSAQRDELREIFNDISSSSEDEEDEGDRHEDEDLNIMDTEDDLVRQLQEKLNESDSAQHESDRNSQIVMEYQVQINGVKAKLQETRARKKQQEELIKKVENQALKNRFQALLDEIIQQEEREMEQMALCLLSLLDPMVFMPDGKIQIQSREIEFVSSNQQSPFSSYGIVATHSGLSAGAAGLTHREVTTRGQPHVIFSTYTREEEENLHPRRRESLFADLLCRVTMEETYLLNHPGVRKKILAGGAGPLPHLPPGTKLVFHFQTLLDNFERTVIDDSRLAGRPAEIFVGKMFKMEVWETLLASMRIGEVAEFWCDAVHTGLYPIVSKGMRLIAQGKDPLEGQRHMCGMGNMFNYHSTGFPELDELMRTPQPLIFIMELLQVGDPMSYQRESWMMEKDEKLQEVPILHMQGNTLVKQRQFKKAASKYKEAVLLLKTVQSREMPGDIDYINLGRMIIPLELNYCQCMLELEEYYEVIEHTTELLEKHKDCVKGYYKRAKAHAAVWNEKEARRDFNMVAHLDITLASLVSRELKTLSECMKEKYWEEKEKYWNILEKRENKNKDEEREDYDEEEVKVEDKGIQENVTTERKDEVEEEKGQEETPSFLSAEPEAHKEELGGNKEAKSSEINPNTADEKEGKDWQQMLRLVMFLQNEGNFLIKENHFEEASVKFKEAIEYVDILQSMQVDQQNEDWESLEKVRLPLTLNLSQCMLELKQYQQVVELNNKLLKKHKGNFKAVYQRARAHVALCNEDEAKRDLHMVEKLDPMFQPFVRQELRKLGESVRNMHARQNRTYWDATQEKWGPGGSKAKSAARKKNVKCTQKATEVKIEAAKKTADSKIEDKDSSEKPTPAETQGVSDAETEKEVIVKAEQSIKDLESGRMTGEGLDNENTECVVDGQGAQDIRATDKDSDPAPTSTGPNNVVSKRSASDKGRKKDGTEILAAAVTVVLLSALLCPTTPCYALQCPAMSCYVLLCPAVPCFALLHHDLHTGLQTCLVLPEDPCLSQELLILLPFLSGPVLILQAGQGALELILVLVLQVGQQHVLSAGRQHTEPPANSHQQHKAGPRMAWESRQATTRQGKQGKE</sequence>
<dbReference type="PANTHER" id="PTHR11242:SF1">
    <property type="entry name" value="PPIASE FKBP-TYPE DOMAIN-CONTAINING PROTEIN"/>
    <property type="match status" value="1"/>
</dbReference>
<feature type="domain" description="TAFII55 protein conserved region" evidence="7">
    <location>
        <begin position="22"/>
        <end position="186"/>
    </location>
</feature>
<dbReference type="Pfam" id="PF04658">
    <property type="entry name" value="TAFII55_N"/>
    <property type="match status" value="1"/>
</dbReference>
<keyword evidence="9" id="KW-1185">Reference proteome</keyword>
<evidence type="ECO:0000256" key="4">
    <source>
        <dbReference type="ARBA" id="ARBA00022803"/>
    </source>
</evidence>
<dbReference type="Pfam" id="PF23322">
    <property type="entry name" value="PPIase_AIP"/>
    <property type="match status" value="1"/>
</dbReference>
<feature type="compositionally biased region" description="Polar residues" evidence="6">
    <location>
        <begin position="1135"/>
        <end position="1148"/>
    </location>
</feature>
<feature type="compositionally biased region" description="Basic and acidic residues" evidence="6">
    <location>
        <begin position="1082"/>
        <end position="1100"/>
    </location>
</feature>
<comment type="subcellular location">
    <subcellularLocation>
        <location evidence="1">Cytoplasm</location>
    </subcellularLocation>
</comment>
<dbReference type="SMART" id="SM01370">
    <property type="entry name" value="TAFII55_N"/>
    <property type="match status" value="1"/>
</dbReference>
<dbReference type="InterPro" id="IPR011990">
    <property type="entry name" value="TPR-like_helical_dom_sf"/>
</dbReference>
<keyword evidence="2" id="KW-0963">Cytoplasm</keyword>
<keyword evidence="3" id="KW-0677">Repeat</keyword>
<dbReference type="CDD" id="cd08047">
    <property type="entry name" value="TAF7"/>
    <property type="match status" value="1"/>
</dbReference>
<dbReference type="EMBL" id="VOFY01000010">
    <property type="protein sequence ID" value="KAA8588759.1"/>
    <property type="molecule type" value="Genomic_DNA"/>
</dbReference>
<keyword evidence="4" id="KW-0802">TPR repeat</keyword>
<feature type="region of interest" description="Disordered" evidence="6">
    <location>
        <begin position="1270"/>
        <end position="1307"/>
    </location>
</feature>
<proteinExistence type="predicted"/>
<evidence type="ECO:0000313" key="8">
    <source>
        <dbReference type="EMBL" id="KAA8588759.1"/>
    </source>
</evidence>
<feature type="compositionally biased region" description="Basic and acidic residues" evidence="6">
    <location>
        <begin position="797"/>
        <end position="813"/>
    </location>
</feature>
<dbReference type="InterPro" id="IPR056277">
    <property type="entry name" value="PPIase_AIP"/>
</dbReference>
<dbReference type="GO" id="GO:0005737">
    <property type="term" value="C:cytoplasm"/>
    <property type="evidence" value="ECO:0007669"/>
    <property type="project" value="UniProtKB-SubCell"/>
</dbReference>
<feature type="compositionally biased region" description="Basic and acidic residues" evidence="6">
    <location>
        <begin position="1046"/>
        <end position="1068"/>
    </location>
</feature>
<feature type="coiled-coil region" evidence="5">
    <location>
        <begin position="263"/>
        <end position="344"/>
    </location>
</feature>
<evidence type="ECO:0000259" key="7">
    <source>
        <dbReference type="SMART" id="SM01370"/>
    </source>
</evidence>
<protein>
    <recommendedName>
        <fullName evidence="7">TAFII55 protein conserved region domain-containing protein</fullName>
    </recommendedName>
</protein>
<feature type="compositionally biased region" description="Polar residues" evidence="6">
    <location>
        <begin position="1295"/>
        <end position="1307"/>
    </location>
</feature>
<evidence type="ECO:0000256" key="3">
    <source>
        <dbReference type="ARBA" id="ARBA00022737"/>
    </source>
</evidence>
<feature type="compositionally biased region" description="Acidic residues" evidence="6">
    <location>
        <begin position="786"/>
        <end position="796"/>
    </location>
</feature>
<dbReference type="InterPro" id="IPR006751">
    <property type="entry name" value="TAFII55_prot_cons_reg"/>
</dbReference>
<feature type="region of interest" description="Disordered" evidence="6">
    <location>
        <begin position="1019"/>
        <end position="1113"/>
    </location>
</feature>
<feature type="non-terminal residue" evidence="8">
    <location>
        <position position="1307"/>
    </location>
</feature>
<dbReference type="Gene3D" id="3.10.50.40">
    <property type="match status" value="1"/>
</dbReference>
<dbReference type="InterPro" id="IPR039663">
    <property type="entry name" value="AIP/AIPL1/TTC9"/>
</dbReference>
<feature type="compositionally biased region" description="Basic and acidic residues" evidence="6">
    <location>
        <begin position="831"/>
        <end position="846"/>
    </location>
</feature>
<dbReference type="InterPro" id="IPR019734">
    <property type="entry name" value="TPR_rpt"/>
</dbReference>
<comment type="caution">
    <text evidence="8">The sequence shown here is derived from an EMBL/GenBank/DDBJ whole genome shotgun (WGS) entry which is preliminary data.</text>
</comment>
<keyword evidence="5" id="KW-0175">Coiled coil</keyword>
<evidence type="ECO:0000313" key="9">
    <source>
        <dbReference type="Proteomes" id="UP000327493"/>
    </source>
</evidence>
<feature type="compositionally biased region" description="Polar residues" evidence="6">
    <location>
        <begin position="203"/>
        <end position="215"/>
    </location>
</feature>
<gene>
    <name evidence="8" type="ORF">FQN60_010104</name>
</gene>
<dbReference type="GO" id="GO:0005669">
    <property type="term" value="C:transcription factor TFIID complex"/>
    <property type="evidence" value="ECO:0007669"/>
    <property type="project" value="InterPro"/>
</dbReference>
<organism evidence="8 9">
    <name type="scientific">Etheostoma spectabile</name>
    <name type="common">orangethroat darter</name>
    <dbReference type="NCBI Taxonomy" id="54343"/>
    <lineage>
        <taxon>Eukaryota</taxon>
        <taxon>Metazoa</taxon>
        <taxon>Chordata</taxon>
        <taxon>Craniata</taxon>
        <taxon>Vertebrata</taxon>
        <taxon>Euteleostomi</taxon>
        <taxon>Actinopterygii</taxon>
        <taxon>Neopterygii</taxon>
        <taxon>Teleostei</taxon>
        <taxon>Neoteleostei</taxon>
        <taxon>Acanthomorphata</taxon>
        <taxon>Eupercaria</taxon>
        <taxon>Perciformes</taxon>
        <taxon>Percoidei</taxon>
        <taxon>Percidae</taxon>
        <taxon>Etheostomatinae</taxon>
        <taxon>Etheostoma</taxon>
    </lineage>
</organism>
<dbReference type="InterPro" id="IPR046357">
    <property type="entry name" value="PPIase_dom_sf"/>
</dbReference>
<feature type="region of interest" description="Disordered" evidence="6">
    <location>
        <begin position="196"/>
        <end position="259"/>
    </location>
</feature>
<evidence type="ECO:0000256" key="6">
    <source>
        <dbReference type="SAM" id="MobiDB-lite"/>
    </source>
</evidence>
<accession>A0A5J5D5Q7</accession>
<dbReference type="Gene3D" id="1.25.40.10">
    <property type="entry name" value="Tetratricopeptide repeat domain"/>
    <property type="match status" value="2"/>
</dbReference>
<feature type="region of interest" description="Disordered" evidence="6">
    <location>
        <begin position="1125"/>
        <end position="1154"/>
    </location>
</feature>
<dbReference type="GO" id="GO:0006367">
    <property type="term" value="P:transcription initiation at RNA polymerase II promoter"/>
    <property type="evidence" value="ECO:0007669"/>
    <property type="project" value="InterPro"/>
</dbReference>
<evidence type="ECO:0000256" key="2">
    <source>
        <dbReference type="ARBA" id="ARBA00022490"/>
    </source>
</evidence>
<evidence type="ECO:0000256" key="5">
    <source>
        <dbReference type="SAM" id="Coils"/>
    </source>
</evidence>
<dbReference type="SUPFAM" id="SSF54534">
    <property type="entry name" value="FKBP-like"/>
    <property type="match status" value="1"/>
</dbReference>
<feature type="region of interest" description="Disordered" evidence="6">
    <location>
        <begin position="782"/>
        <end position="859"/>
    </location>
</feature>
<dbReference type="Proteomes" id="UP000327493">
    <property type="component" value="Chromosome 10"/>
</dbReference>
<dbReference type="PANTHER" id="PTHR11242">
    <property type="entry name" value="ARYL HYDROCARBON RECEPTOR INTERACTING PROTEIN RELATED"/>
    <property type="match status" value="1"/>
</dbReference>
<dbReference type="FunFam" id="1.25.40.10:FF:000052">
    <property type="entry name" value="Aryl-hydrocarbon-interacting protein-like 1"/>
    <property type="match status" value="1"/>
</dbReference>
<reference evidence="8 9" key="1">
    <citation type="submission" date="2019-08" db="EMBL/GenBank/DDBJ databases">
        <title>A chromosome-level genome assembly, high-density linkage maps, and genome scans reveal the genomic architecture of hybrid incompatibilities underlying speciation via character displacement in darters (Percidae: Etheostominae).</title>
        <authorList>
            <person name="Moran R.L."/>
            <person name="Catchen J.M."/>
            <person name="Fuller R.C."/>
        </authorList>
    </citation>
    <scope>NUCLEOTIDE SEQUENCE [LARGE SCALE GENOMIC DNA]</scope>
    <source>
        <strain evidence="8">EspeVRDwgs_2016</strain>
        <tissue evidence="8">Muscle</tissue>
    </source>
</reference>
<dbReference type="SUPFAM" id="SSF48452">
    <property type="entry name" value="TPR-like"/>
    <property type="match status" value="2"/>
</dbReference>